<dbReference type="KEGG" id="ppsu:NO713_04727"/>
<dbReference type="InterPro" id="IPR016024">
    <property type="entry name" value="ARM-type_fold"/>
</dbReference>
<protein>
    <submittedName>
        <fullName evidence="5">PBS lyase HEAT domain protein repeat-containing protein</fullName>
    </submittedName>
</protein>
<gene>
    <name evidence="5" type="ORF">NO713_04727</name>
</gene>
<dbReference type="EMBL" id="LR882967">
    <property type="protein sequence ID" value="CAD5980837.1"/>
    <property type="molecule type" value="Genomic_DNA"/>
</dbReference>
<dbReference type="RefSeq" id="WP_254174758.1">
    <property type="nucleotide sequence ID" value="NZ_LR882967.1"/>
</dbReference>
<dbReference type="SUPFAM" id="SSF48371">
    <property type="entry name" value="ARM repeat"/>
    <property type="match status" value="1"/>
</dbReference>
<organism evidence="5 6">
    <name type="scientific">Planktothrix pseudagardhii</name>
    <dbReference type="NCBI Taxonomy" id="132604"/>
    <lineage>
        <taxon>Bacteria</taxon>
        <taxon>Bacillati</taxon>
        <taxon>Cyanobacteriota</taxon>
        <taxon>Cyanophyceae</taxon>
        <taxon>Oscillatoriophycideae</taxon>
        <taxon>Oscillatoriales</taxon>
        <taxon>Microcoleaceae</taxon>
        <taxon>Planktothrix</taxon>
    </lineage>
</organism>
<evidence type="ECO:0000313" key="5">
    <source>
        <dbReference type="EMBL" id="CAD5980837.1"/>
    </source>
</evidence>
<sequence length="980" mass="111751">MNVWEGEKNPLRDFDVYRNLDFNSQQIQDFIEQWFNDATQSQELLNQLKESNQTRINDLIKNPLRLALLCRTWKRGQKLPETQAGLYQRLVKGHYQWKDEQKPFQIPFEVQECLHQQLGELAKTAINREQFRFRLEEKFVEQYLGKPQRENSLFDWALKLGWLNRVGLASVEEKDSDQAVYAFFHPTFQEYFAALAINDWDYFLPRNHVNCPVERKEYRIFQPQWKQVILLWLGRDDVEAGEKEEFIKALVELRDSCQDFYGYRAYFLAAAGINEFKECSLSDAIVEQIVKWGFGCFDIKEQTWVKFLAPIAEGARTILSETIREKVIANLIRVLETTEDKYNHIWVAESLGEIAVGNELAIGSLIRVLETTEDTDTRRKVADTLGGIAVGNELAIQALIQVLETTEDEHTRREVADTLGGIAVRNELAIQVLIRVLETTEDTYTRREVANNLGKIDVGNELAIGSLIRVLETTENEDTRRKFANTLKGIAVGNELAIQVLIRVLETTENEDTRRWVANILGEIAVGNELAVGALIQVLQTTEDESTCEVIAYSLGEIAVRNELAIGVLTQVLETTENKWVRSWVAHTLGKIDPGNELAIGTFIQVLETARNQILCNEVARMIGEIAVGNELAIRELIRILETTENEDIGSRVAEILGEICPENELAIGAIIRFLETIEDQFCRSLVACTLGKIDPGNELAIQAFLGILETPENKDYCKNVAAESLGRIAVGNELAIETLIRVLETTKSKDTRQSVSENLGKIIKTQKQYTDVVFTLKHNLTDEVYENNFNLYKHCYSLLWQCAQNLPYPKFYQVWHHNTLTPHPEITNNTPVGNTPTVRQLEQQFTDICTQLPHLPLHCININKLLTLNTKNEFIQAFCNRLYQKLLPDGTPPEVQTPANLETKIIHLKQQLQTPHLFILLLADGTPTPEVIDCCDYLTDVLHLGWVTPDPLPLPPPQRSFVASQDNLLEAVESWVREY</sequence>
<evidence type="ECO:0000313" key="6">
    <source>
        <dbReference type="Proteomes" id="UP001153719"/>
    </source>
</evidence>
<name>A0A9W4G9C1_9CYAN</name>
<dbReference type="InterPro" id="IPR054570">
    <property type="entry name" value="NCC-H_dom"/>
</dbReference>
<proteinExistence type="predicted"/>
<dbReference type="PANTHER" id="PTHR12697:SF5">
    <property type="entry name" value="DEOXYHYPUSINE HYDROXYLASE"/>
    <property type="match status" value="1"/>
</dbReference>
<evidence type="ECO:0000256" key="2">
    <source>
        <dbReference type="ARBA" id="ARBA00022738"/>
    </source>
</evidence>
<dbReference type="Pfam" id="PF22730">
    <property type="entry name" value="NCC-H"/>
    <property type="match status" value="1"/>
</dbReference>
<reference evidence="5" key="1">
    <citation type="submission" date="2020-09" db="EMBL/GenBank/DDBJ databases">
        <authorList>
            <person name="Blom J."/>
        </authorList>
    </citation>
    <scope>NUCLEOTIDE SEQUENCE</scope>
    <source>
        <strain evidence="5">No.713</strain>
    </source>
</reference>
<dbReference type="GO" id="GO:0016491">
    <property type="term" value="F:oxidoreductase activity"/>
    <property type="evidence" value="ECO:0007669"/>
    <property type="project" value="TreeGrafter"/>
</dbReference>
<keyword evidence="6" id="KW-1185">Reference proteome</keyword>
<dbReference type="Proteomes" id="UP001153719">
    <property type="component" value="Chromosome"/>
</dbReference>
<evidence type="ECO:0000256" key="1">
    <source>
        <dbReference type="ARBA" id="ARBA00022549"/>
    </source>
</evidence>
<dbReference type="AlphaFoldDB" id="A0A9W4G9C1"/>
<dbReference type="InterPro" id="IPR054611">
    <property type="entry name" value="NCAB"/>
</dbReference>
<dbReference type="GO" id="GO:0030089">
    <property type="term" value="C:phycobilisome"/>
    <property type="evidence" value="ECO:0007669"/>
    <property type="project" value="UniProtKB-KW"/>
</dbReference>
<evidence type="ECO:0000259" key="4">
    <source>
        <dbReference type="Pfam" id="PF22730"/>
    </source>
</evidence>
<keyword evidence="2" id="KW-0605">Phycobilisome</keyword>
<dbReference type="GO" id="GO:0016829">
    <property type="term" value="F:lyase activity"/>
    <property type="evidence" value="ECO:0007669"/>
    <property type="project" value="UniProtKB-KW"/>
</dbReference>
<keyword evidence="1" id="KW-0042">Antenna complex</keyword>
<keyword evidence="5" id="KW-0456">Lyase</keyword>
<evidence type="ECO:0000259" key="3">
    <source>
        <dbReference type="Pfam" id="PF22724"/>
    </source>
</evidence>
<dbReference type="PANTHER" id="PTHR12697">
    <property type="entry name" value="PBS LYASE HEAT-LIKE PROTEIN"/>
    <property type="match status" value="1"/>
</dbReference>
<dbReference type="SMART" id="SM00567">
    <property type="entry name" value="EZ_HEAT"/>
    <property type="match status" value="9"/>
</dbReference>
<dbReference type="Gene3D" id="1.25.10.10">
    <property type="entry name" value="Leucine-rich Repeat Variant"/>
    <property type="match status" value="3"/>
</dbReference>
<dbReference type="InterPro" id="IPR011989">
    <property type="entry name" value="ARM-like"/>
</dbReference>
<feature type="domain" description="NACHT C-terminal Cysteine and Histidine-containing" evidence="4">
    <location>
        <begin position="789"/>
        <end position="817"/>
    </location>
</feature>
<feature type="domain" description="NACHT C-terminal Alpha/Beta" evidence="3">
    <location>
        <begin position="840"/>
        <end position="979"/>
    </location>
</feature>
<dbReference type="Pfam" id="PF13646">
    <property type="entry name" value="HEAT_2"/>
    <property type="match status" value="2"/>
</dbReference>
<dbReference type="InterPro" id="IPR004155">
    <property type="entry name" value="PBS_lyase_HEAT"/>
</dbReference>
<dbReference type="Pfam" id="PF22724">
    <property type="entry name" value="NCAB1"/>
    <property type="match status" value="1"/>
</dbReference>
<accession>A0A9W4G9C1</accession>